<evidence type="ECO:0000256" key="1">
    <source>
        <dbReference type="SAM" id="MobiDB-lite"/>
    </source>
</evidence>
<gene>
    <name evidence="2" type="ORF">O181_002599</name>
</gene>
<feature type="region of interest" description="Disordered" evidence="1">
    <location>
        <begin position="43"/>
        <end position="95"/>
    </location>
</feature>
<dbReference type="EMBL" id="AVOT02000440">
    <property type="protein sequence ID" value="MBW0462884.1"/>
    <property type="molecule type" value="Genomic_DNA"/>
</dbReference>
<dbReference type="Proteomes" id="UP000765509">
    <property type="component" value="Unassembled WGS sequence"/>
</dbReference>
<protein>
    <submittedName>
        <fullName evidence="2">Uncharacterized protein</fullName>
    </submittedName>
</protein>
<comment type="caution">
    <text evidence="2">The sequence shown here is derived from an EMBL/GenBank/DDBJ whole genome shotgun (WGS) entry which is preliminary data.</text>
</comment>
<keyword evidence="3" id="KW-1185">Reference proteome</keyword>
<feature type="compositionally biased region" description="Polar residues" evidence="1">
    <location>
        <begin position="84"/>
        <end position="95"/>
    </location>
</feature>
<name>A0A9Q3BCJ9_9BASI</name>
<evidence type="ECO:0000313" key="2">
    <source>
        <dbReference type="EMBL" id="MBW0462884.1"/>
    </source>
</evidence>
<accession>A0A9Q3BCJ9</accession>
<proteinExistence type="predicted"/>
<reference evidence="2" key="1">
    <citation type="submission" date="2021-03" db="EMBL/GenBank/DDBJ databases">
        <title>Draft genome sequence of rust myrtle Austropuccinia psidii MF-1, a brazilian biotype.</title>
        <authorList>
            <person name="Quecine M.C."/>
            <person name="Pachon D.M.R."/>
            <person name="Bonatelli M.L."/>
            <person name="Correr F.H."/>
            <person name="Franceschini L.M."/>
            <person name="Leite T.F."/>
            <person name="Margarido G.R.A."/>
            <person name="Almeida C.A."/>
            <person name="Ferrarezi J.A."/>
            <person name="Labate C.A."/>
        </authorList>
    </citation>
    <scope>NUCLEOTIDE SEQUENCE</scope>
    <source>
        <strain evidence="2">MF-1</strain>
    </source>
</reference>
<evidence type="ECO:0000313" key="3">
    <source>
        <dbReference type="Proteomes" id="UP000765509"/>
    </source>
</evidence>
<sequence>MLVILPDKHTRNACLLSDPSNHISRGVPDQEALVRTPLWSTMMKAFPSGNGRRDPKPPVPSKQKQQNPQRKDSPIPSLPREQTLRQLTPGPSGTQWSEDLFRGYAHWIPPHVPPPSTPTPVPSLEIPPISPKNLAASSPPVQGSPHSHNEACQEFTDLQLTLIVPQAIVHESINQILLEYCQLFHMIPFVDVTHPNETHQEFLEELSTLLGQAVEDYPKEEITGIVSKYLNK</sequence>
<organism evidence="2 3">
    <name type="scientific">Austropuccinia psidii MF-1</name>
    <dbReference type="NCBI Taxonomy" id="1389203"/>
    <lineage>
        <taxon>Eukaryota</taxon>
        <taxon>Fungi</taxon>
        <taxon>Dikarya</taxon>
        <taxon>Basidiomycota</taxon>
        <taxon>Pucciniomycotina</taxon>
        <taxon>Pucciniomycetes</taxon>
        <taxon>Pucciniales</taxon>
        <taxon>Sphaerophragmiaceae</taxon>
        <taxon>Austropuccinia</taxon>
    </lineage>
</organism>
<dbReference type="AlphaFoldDB" id="A0A9Q3BCJ9"/>